<proteinExistence type="predicted"/>
<keyword evidence="2" id="KW-1185">Reference proteome</keyword>
<dbReference type="Proteomes" id="UP000050761">
    <property type="component" value="Unassembled WGS sequence"/>
</dbReference>
<accession>A0A3P8HHI2</accession>
<dbReference type="WBParaSite" id="HPBE_0002410901-mRNA-1">
    <property type="protein sequence ID" value="HPBE_0002410901-mRNA-1"/>
    <property type="gene ID" value="HPBE_0002410901"/>
</dbReference>
<dbReference type="EMBL" id="UZAH01035850">
    <property type="protein sequence ID" value="VDP42876.1"/>
    <property type="molecule type" value="Genomic_DNA"/>
</dbReference>
<evidence type="ECO:0000313" key="1">
    <source>
        <dbReference type="EMBL" id="VDP42876.1"/>
    </source>
</evidence>
<reference evidence="3" key="2">
    <citation type="submission" date="2019-09" db="UniProtKB">
        <authorList>
            <consortium name="WormBaseParasite"/>
        </authorList>
    </citation>
    <scope>IDENTIFICATION</scope>
</reference>
<organism evidence="2 3">
    <name type="scientific">Heligmosomoides polygyrus</name>
    <name type="common">Parasitic roundworm</name>
    <dbReference type="NCBI Taxonomy" id="6339"/>
    <lineage>
        <taxon>Eukaryota</taxon>
        <taxon>Metazoa</taxon>
        <taxon>Ecdysozoa</taxon>
        <taxon>Nematoda</taxon>
        <taxon>Chromadorea</taxon>
        <taxon>Rhabditida</taxon>
        <taxon>Rhabditina</taxon>
        <taxon>Rhabditomorpha</taxon>
        <taxon>Strongyloidea</taxon>
        <taxon>Heligmosomidae</taxon>
        <taxon>Heligmosomoides</taxon>
    </lineage>
</organism>
<sequence>MLRFGRCSLHPDVAYDVLRRLALAVCSGLTRPADRRRPEKRARLAMLQSYGEEEASVS</sequence>
<dbReference type="AlphaFoldDB" id="A0A183GN39"/>
<accession>A0A183GN39</accession>
<evidence type="ECO:0000313" key="2">
    <source>
        <dbReference type="Proteomes" id="UP000050761"/>
    </source>
</evidence>
<gene>
    <name evidence="1" type="ORF">HPBE_LOCUS24108</name>
</gene>
<evidence type="ECO:0000313" key="3">
    <source>
        <dbReference type="WBParaSite" id="HPBE_0002410901-mRNA-1"/>
    </source>
</evidence>
<protein>
    <submittedName>
        <fullName evidence="3">Transposase</fullName>
    </submittedName>
</protein>
<name>A0A183GN39_HELPZ</name>
<reference evidence="1 2" key="1">
    <citation type="submission" date="2018-11" db="EMBL/GenBank/DDBJ databases">
        <authorList>
            <consortium name="Pathogen Informatics"/>
        </authorList>
    </citation>
    <scope>NUCLEOTIDE SEQUENCE [LARGE SCALE GENOMIC DNA]</scope>
</reference>